<organism evidence="6 7">
    <name type="scientific">Kiloniella laminariae</name>
    <dbReference type="NCBI Taxonomy" id="454162"/>
    <lineage>
        <taxon>Bacteria</taxon>
        <taxon>Pseudomonadati</taxon>
        <taxon>Pseudomonadota</taxon>
        <taxon>Alphaproteobacteria</taxon>
        <taxon>Rhodospirillales</taxon>
        <taxon>Kiloniellaceae</taxon>
        <taxon>Kiloniella</taxon>
    </lineage>
</organism>
<keyword evidence="3" id="KW-0472">Membrane</keyword>
<dbReference type="Proteomes" id="UP001069802">
    <property type="component" value="Unassembled WGS sequence"/>
</dbReference>
<dbReference type="InterPro" id="IPR011250">
    <property type="entry name" value="OMP/PagP_B-barrel"/>
</dbReference>
<comment type="subcellular location">
    <subcellularLocation>
        <location evidence="1">Membrane</location>
    </subcellularLocation>
</comment>
<gene>
    <name evidence="6" type="ORF">O4H49_06555</name>
</gene>
<evidence type="ECO:0000256" key="1">
    <source>
        <dbReference type="ARBA" id="ARBA00004370"/>
    </source>
</evidence>
<dbReference type="PANTHER" id="PTHR34001:SF3">
    <property type="entry name" value="BLL7405 PROTEIN"/>
    <property type="match status" value="1"/>
</dbReference>
<reference evidence="6" key="1">
    <citation type="submission" date="2022-12" db="EMBL/GenBank/DDBJ databases">
        <title>Bacterial isolates from different developmental stages of Nematostella vectensis.</title>
        <authorList>
            <person name="Fraune S."/>
        </authorList>
    </citation>
    <scope>NUCLEOTIDE SEQUENCE</scope>
    <source>
        <strain evidence="6">G21630-S1</strain>
    </source>
</reference>
<evidence type="ECO:0000313" key="6">
    <source>
        <dbReference type="EMBL" id="MCZ4280430.1"/>
    </source>
</evidence>
<dbReference type="RefSeq" id="WP_269422632.1">
    <property type="nucleotide sequence ID" value="NZ_JAPWGY010000002.1"/>
</dbReference>
<keyword evidence="7" id="KW-1185">Reference proteome</keyword>
<accession>A0ABT4LH47</accession>
<evidence type="ECO:0000313" key="7">
    <source>
        <dbReference type="Proteomes" id="UP001069802"/>
    </source>
</evidence>
<name>A0ABT4LH47_9PROT</name>
<evidence type="ECO:0000256" key="3">
    <source>
        <dbReference type="ARBA" id="ARBA00023136"/>
    </source>
</evidence>
<evidence type="ECO:0000259" key="5">
    <source>
        <dbReference type="Pfam" id="PF13505"/>
    </source>
</evidence>
<evidence type="ECO:0000256" key="4">
    <source>
        <dbReference type="ARBA" id="ARBA00038306"/>
    </source>
</evidence>
<dbReference type="InterPro" id="IPR051692">
    <property type="entry name" value="OMP-like"/>
</dbReference>
<comment type="similarity">
    <text evidence="4">Belongs to the Omp25/RopB family.</text>
</comment>
<evidence type="ECO:0000256" key="2">
    <source>
        <dbReference type="ARBA" id="ARBA00022729"/>
    </source>
</evidence>
<feature type="domain" description="Outer membrane protein beta-barrel" evidence="5">
    <location>
        <begin position="31"/>
        <end position="238"/>
    </location>
</feature>
<dbReference type="EMBL" id="JAPWGY010000002">
    <property type="protein sequence ID" value="MCZ4280430.1"/>
    <property type="molecule type" value="Genomic_DNA"/>
</dbReference>
<dbReference type="InterPro" id="IPR027385">
    <property type="entry name" value="Beta-barrel_OMP"/>
</dbReference>
<dbReference type="PANTHER" id="PTHR34001">
    <property type="entry name" value="BLL7405 PROTEIN"/>
    <property type="match status" value="1"/>
</dbReference>
<dbReference type="Gene3D" id="2.40.160.20">
    <property type="match status" value="1"/>
</dbReference>
<comment type="caution">
    <text evidence="6">The sequence shown here is derived from an EMBL/GenBank/DDBJ whole genome shotgun (WGS) entry which is preliminary data.</text>
</comment>
<sequence>MFSIVRSFVLGIIVTTIFNLSVFASDLQQPHNWQGLHVGFSIGGVHGAADSSNDVIDDGAYFVPGDPEQLGGLFDRKIDGQSFTGSFIAGYDFQKDNITYGIETDLTVIDFSETEGVSGVPYDTLPGTLFSQQDTIETRLMFSLRPKVGYAVGKALFHVSAGPSIGKFKYSSRFSDSSGVTASFSDSKIALGVSSGLGVNYMIGDGWSLRGDYLFSYFPDIVDGRSALSNDAQDGFKYDADFQSHNLRFGLTKRF</sequence>
<keyword evidence="2" id="KW-0732">Signal</keyword>
<proteinExistence type="inferred from homology"/>
<dbReference type="Pfam" id="PF13505">
    <property type="entry name" value="OMP_b-brl"/>
    <property type="match status" value="1"/>
</dbReference>
<dbReference type="SUPFAM" id="SSF56925">
    <property type="entry name" value="OMPA-like"/>
    <property type="match status" value="1"/>
</dbReference>
<protein>
    <submittedName>
        <fullName evidence="6">Outer membrane beta-barrel protein</fullName>
    </submittedName>
</protein>